<dbReference type="Gene3D" id="2.30.110.10">
    <property type="entry name" value="Electron Transport, Fmn-binding Protein, Chain A"/>
    <property type="match status" value="1"/>
</dbReference>
<keyword evidence="3" id="KW-0975">Bacterial flagellum</keyword>
<evidence type="ECO:0000313" key="6">
    <source>
        <dbReference type="EMBL" id="QFY42383.1"/>
    </source>
</evidence>
<sequence length="278" mass="31285">MRQSCDRYSFPFETGHAVADNHTSDDHASYTITRRTHVVDQLMQMERLAVLIHVKPSFTESGGFMTTITKVLPAKNLFTIEISTNEELNNSLINCEELVFSTSVEGIPARFKTSKLSPATLGGKPVFAVVIPKSLYWRQRRQAYRSAIPPVVRMTCTIALTDSKTHTFQVLDISLTGFSLLHEYHKDASKTLEIGQVFQGCRFSWPSSLNTPFTAKLCRTEVADSNGVFRRFKLGFHFADTTLAFEKDIQDLQHELAQIKKRQSGLAHDSQLPGTLRA</sequence>
<accession>A0A5Q0BEU2</accession>
<dbReference type="KEGG" id="mmob:F6R98_06870"/>
<evidence type="ECO:0000313" key="7">
    <source>
        <dbReference type="Proteomes" id="UP000325755"/>
    </source>
</evidence>
<name>A0A5Q0BEU2_9GAMM</name>
<dbReference type="GO" id="GO:0035438">
    <property type="term" value="F:cyclic-di-GMP binding"/>
    <property type="evidence" value="ECO:0007669"/>
    <property type="project" value="InterPro"/>
</dbReference>
<evidence type="ECO:0000256" key="3">
    <source>
        <dbReference type="ARBA" id="ARBA00023143"/>
    </source>
</evidence>
<feature type="domain" description="PilZ" evidence="4">
    <location>
        <begin position="139"/>
        <end position="251"/>
    </location>
</feature>
<keyword evidence="6" id="KW-0969">Cilium</keyword>
<keyword evidence="6" id="KW-0966">Cell projection</keyword>
<feature type="domain" description="Type III secretion system flagellar brake protein YcgR PilZN" evidence="5">
    <location>
        <begin position="30"/>
        <end position="136"/>
    </location>
</feature>
<dbReference type="Gene3D" id="2.40.10.220">
    <property type="entry name" value="predicted glycosyltransferase like domains"/>
    <property type="match status" value="1"/>
</dbReference>
<protein>
    <submittedName>
        <fullName evidence="6">Flagellar brake protein</fullName>
    </submittedName>
</protein>
<dbReference type="InterPro" id="IPR012349">
    <property type="entry name" value="Split_barrel_FMN-bd"/>
</dbReference>
<dbReference type="Pfam" id="PF07238">
    <property type="entry name" value="PilZ"/>
    <property type="match status" value="1"/>
</dbReference>
<keyword evidence="7" id="KW-1185">Reference proteome</keyword>
<organism evidence="6 7">
    <name type="scientific">Candidatus Methylospira mobilis</name>
    <dbReference type="NCBI Taxonomy" id="1808979"/>
    <lineage>
        <taxon>Bacteria</taxon>
        <taxon>Pseudomonadati</taxon>
        <taxon>Pseudomonadota</taxon>
        <taxon>Gammaproteobacteria</taxon>
        <taxon>Methylococcales</taxon>
        <taxon>Methylococcaceae</taxon>
        <taxon>Candidatus Methylospira</taxon>
    </lineage>
</organism>
<evidence type="ECO:0000256" key="1">
    <source>
        <dbReference type="ARBA" id="ARBA00022636"/>
    </source>
</evidence>
<keyword evidence="2" id="KW-0547">Nucleotide-binding</keyword>
<evidence type="ECO:0000256" key="2">
    <source>
        <dbReference type="ARBA" id="ARBA00022741"/>
    </source>
</evidence>
<gene>
    <name evidence="6" type="ORF">F6R98_06870</name>
</gene>
<reference evidence="6 7" key="1">
    <citation type="submission" date="2019-09" db="EMBL/GenBank/DDBJ databases">
        <title>Ecophysiology of the spiral-shaped methanotroph Methylospira mobilis as revealed by the complete genome sequence.</title>
        <authorList>
            <person name="Oshkin I.Y."/>
            <person name="Dedysh S.N."/>
            <person name="Miroshnikov K."/>
            <person name="Danilova O.V."/>
            <person name="Hakobyan A."/>
            <person name="Liesack W."/>
        </authorList>
    </citation>
    <scope>NUCLEOTIDE SEQUENCE [LARGE SCALE GENOMIC DNA]</scope>
    <source>
        <strain evidence="6 7">Shm1</strain>
    </source>
</reference>
<keyword evidence="6" id="KW-0282">Flagellum</keyword>
<dbReference type="InParanoid" id="A0A5Q0BEU2"/>
<dbReference type="InterPro" id="IPR009875">
    <property type="entry name" value="PilZ_domain"/>
</dbReference>
<dbReference type="Proteomes" id="UP000325755">
    <property type="component" value="Chromosome"/>
</dbReference>
<dbReference type="FunCoup" id="A0A5Q0BEU2">
    <property type="interactions" value="15"/>
</dbReference>
<keyword evidence="1" id="KW-0973">c-di-GMP</keyword>
<dbReference type="Pfam" id="PF07317">
    <property type="entry name" value="PilZN"/>
    <property type="match status" value="1"/>
</dbReference>
<dbReference type="AlphaFoldDB" id="A0A5Q0BEU2"/>
<evidence type="ECO:0000259" key="5">
    <source>
        <dbReference type="Pfam" id="PF07317"/>
    </source>
</evidence>
<evidence type="ECO:0000259" key="4">
    <source>
        <dbReference type="Pfam" id="PF07238"/>
    </source>
</evidence>
<dbReference type="OrthoDB" id="5572581at2"/>
<dbReference type="EMBL" id="CP044205">
    <property type="protein sequence ID" value="QFY42383.1"/>
    <property type="molecule type" value="Genomic_DNA"/>
</dbReference>
<proteinExistence type="predicted"/>
<dbReference type="InterPro" id="IPR009926">
    <property type="entry name" value="T3SS_YcgR_PilZN"/>
</dbReference>